<keyword evidence="3" id="KW-1185">Reference proteome</keyword>
<feature type="transmembrane region" description="Helical" evidence="1">
    <location>
        <begin position="109"/>
        <end position="130"/>
    </location>
</feature>
<sequence>MLERNAARAALADLTETMRHPVRELRTHRARLALVIITLMLTAADWSVRPTVDAYSMMISIQHMASIALICLLPRLGACGILAVEIACCFVDTSGGASRLWGTCLASGIIVYVEGTIAMAVACFLANLLMQLSQTRLNEGPHVQGPTMSAGVFLLSCAVIAEITGYGLRQRNDMAQHKDSAYRRSIQQQEDSHTLSLLEYASQLHDSVAGSLASISLTAQQHISEHPDVDAATWNRIDEESRQALTQVHRIIDAMSEGQRTDASRGNDNDLPDDLRALCHDHDRALAEQGLHGHAELHDFGLTVHPDIGRVRMLRSLIDELYANMAKYAVGDTDYQLSVTLCDDYIEIMQTNGIAPMTHPSPGNRGLTVHARRIGQAGGDLSYTIRDAQWICFVHLPLV</sequence>
<reference evidence="3" key="1">
    <citation type="submission" date="2017-09" db="EMBL/GenBank/DDBJ databases">
        <authorList>
            <person name="Sela D.A."/>
            <person name="Albert K."/>
        </authorList>
    </citation>
    <scope>NUCLEOTIDE SEQUENCE [LARGE SCALE GENOMIC DNA]</scope>
    <source>
        <strain evidence="3">UMA51805</strain>
    </source>
</reference>
<dbReference type="RefSeq" id="WP_107043755.1">
    <property type="nucleotide sequence ID" value="NZ_NWTX01000004.1"/>
</dbReference>
<feature type="transmembrane region" description="Helical" evidence="1">
    <location>
        <begin position="30"/>
        <end position="48"/>
    </location>
</feature>
<organism evidence="2 3">
    <name type="scientific">Bifidobacterium callitrichos</name>
    <dbReference type="NCBI Taxonomy" id="762209"/>
    <lineage>
        <taxon>Bacteria</taxon>
        <taxon>Bacillati</taxon>
        <taxon>Actinomycetota</taxon>
        <taxon>Actinomycetes</taxon>
        <taxon>Bifidobacteriales</taxon>
        <taxon>Bifidobacteriaceae</taxon>
        <taxon>Bifidobacterium</taxon>
    </lineage>
</organism>
<comment type="caution">
    <text evidence="2">The sequence shown here is derived from an EMBL/GenBank/DDBJ whole genome shotgun (WGS) entry which is preliminary data.</text>
</comment>
<keyword evidence="1" id="KW-0472">Membrane</keyword>
<protein>
    <submittedName>
        <fullName evidence="2">Uncharacterized protein</fullName>
    </submittedName>
</protein>
<dbReference type="EMBL" id="NWTX01000004">
    <property type="protein sequence ID" value="PST46761.1"/>
    <property type="molecule type" value="Genomic_DNA"/>
</dbReference>
<feature type="transmembrane region" description="Helical" evidence="1">
    <location>
        <begin position="150"/>
        <end position="168"/>
    </location>
</feature>
<dbReference type="Proteomes" id="UP000240228">
    <property type="component" value="Unassembled WGS sequence"/>
</dbReference>
<keyword evidence="1" id="KW-1133">Transmembrane helix</keyword>
<evidence type="ECO:0000256" key="1">
    <source>
        <dbReference type="SAM" id="Phobius"/>
    </source>
</evidence>
<keyword evidence="1" id="KW-0812">Transmembrane</keyword>
<gene>
    <name evidence="2" type="ORF">CPA40_03610</name>
</gene>
<name>A0A2T3GBJ9_9BIFI</name>
<reference evidence="2 3" key="2">
    <citation type="submission" date="2018-03" db="EMBL/GenBank/DDBJ databases">
        <title>The comparative genomics of Bifidobacterium callitrichos reflects dietary carbohydrate utilization within the common marmoset gut.</title>
        <authorList>
            <person name="Rani A."/>
        </authorList>
    </citation>
    <scope>NUCLEOTIDE SEQUENCE [LARGE SCALE GENOMIC DNA]</scope>
    <source>
        <strain evidence="2 3">UMA51805</strain>
    </source>
</reference>
<accession>A0A2T3GBJ9</accession>
<proteinExistence type="predicted"/>
<dbReference type="AlphaFoldDB" id="A0A2T3GBJ9"/>
<evidence type="ECO:0000313" key="3">
    <source>
        <dbReference type="Proteomes" id="UP000240228"/>
    </source>
</evidence>
<evidence type="ECO:0000313" key="2">
    <source>
        <dbReference type="EMBL" id="PST46761.1"/>
    </source>
</evidence>